<comment type="cofactor">
    <cofactor evidence="2">
        <name>a divalent metal cation</name>
        <dbReference type="ChEBI" id="CHEBI:60240"/>
    </cofactor>
</comment>
<dbReference type="EMBL" id="VULX01000033">
    <property type="protein sequence ID" value="MSR92488.1"/>
    <property type="molecule type" value="Genomic_DNA"/>
</dbReference>
<name>A0A7X2N0J7_9CLOT</name>
<sequence length="157" mass="17881">MLIAVVSDTHRQKYYIQKVKSYIQNADILIHLGDNIDDADELGKGFKGKVYKVLGNCDFGRGAEKEQIIDVEGIRMLITHGDRYGVKYELNNLYYRALEAEVDIALFGHTHIPYMEEVKGIWLFNPGSASLPRMSKNSIGFIEIDEKGNVVPYLRQI</sequence>
<dbReference type="GO" id="GO:0016787">
    <property type="term" value="F:hydrolase activity"/>
    <property type="evidence" value="ECO:0007669"/>
    <property type="project" value="UniProtKB-UniRule"/>
</dbReference>
<accession>A0A7X2N0J7</accession>
<proteinExistence type="inferred from homology"/>
<dbReference type="NCBIfam" id="TIGR00040">
    <property type="entry name" value="yfcE"/>
    <property type="match status" value="1"/>
</dbReference>
<dbReference type="CDD" id="cd00841">
    <property type="entry name" value="MPP_YfcE"/>
    <property type="match status" value="1"/>
</dbReference>
<evidence type="ECO:0000256" key="1">
    <source>
        <dbReference type="ARBA" id="ARBA00008950"/>
    </source>
</evidence>
<dbReference type="InterPro" id="IPR000979">
    <property type="entry name" value="Phosphodiesterase_MJ0936/Vps29"/>
</dbReference>
<evidence type="ECO:0000313" key="5">
    <source>
        <dbReference type="Proteomes" id="UP000460287"/>
    </source>
</evidence>
<dbReference type="Proteomes" id="UP000460287">
    <property type="component" value="Unassembled WGS sequence"/>
</dbReference>
<dbReference type="SUPFAM" id="SSF56300">
    <property type="entry name" value="Metallo-dependent phosphatases"/>
    <property type="match status" value="1"/>
</dbReference>
<dbReference type="AlphaFoldDB" id="A0A7X2N0J7"/>
<organism evidence="4 5">
    <name type="scientific">Inconstantimicrobium porci</name>
    <dbReference type="NCBI Taxonomy" id="2652291"/>
    <lineage>
        <taxon>Bacteria</taxon>
        <taxon>Bacillati</taxon>
        <taxon>Bacillota</taxon>
        <taxon>Clostridia</taxon>
        <taxon>Eubacteriales</taxon>
        <taxon>Clostridiaceae</taxon>
        <taxon>Inconstantimicrobium</taxon>
    </lineage>
</organism>
<feature type="domain" description="Calcineurin-like phosphoesterase" evidence="3">
    <location>
        <begin position="1"/>
        <end position="146"/>
    </location>
</feature>
<dbReference type="InterPro" id="IPR024654">
    <property type="entry name" value="Calcineurin-like_PHP_lpxH"/>
</dbReference>
<dbReference type="EC" id="3.1.4.-" evidence="2"/>
<dbReference type="Gene3D" id="3.60.21.10">
    <property type="match status" value="1"/>
</dbReference>
<evidence type="ECO:0000259" key="3">
    <source>
        <dbReference type="Pfam" id="PF12850"/>
    </source>
</evidence>
<protein>
    <recommendedName>
        <fullName evidence="2">Phosphoesterase</fullName>
        <ecNumber evidence="2">3.1.4.-</ecNumber>
    </recommendedName>
</protein>
<keyword evidence="2" id="KW-0479">Metal-binding</keyword>
<dbReference type="InterPro" id="IPR029052">
    <property type="entry name" value="Metallo-depent_PP-like"/>
</dbReference>
<comment type="caution">
    <text evidence="4">The sequence shown here is derived from an EMBL/GenBank/DDBJ whole genome shotgun (WGS) entry which is preliminary data.</text>
</comment>
<evidence type="ECO:0000256" key="2">
    <source>
        <dbReference type="RuleBase" id="RU362039"/>
    </source>
</evidence>
<comment type="similarity">
    <text evidence="1 2">Belongs to the metallophosphoesterase superfamily. YfcE family.</text>
</comment>
<reference evidence="4 5" key="1">
    <citation type="submission" date="2019-08" db="EMBL/GenBank/DDBJ databases">
        <title>In-depth cultivation of the pig gut microbiome towards novel bacterial diversity and tailored functional studies.</title>
        <authorList>
            <person name="Wylensek D."/>
            <person name="Hitch T.C.A."/>
            <person name="Clavel T."/>
        </authorList>
    </citation>
    <scope>NUCLEOTIDE SEQUENCE [LARGE SCALE GENOMIC DNA]</scope>
    <source>
        <strain evidence="4 5">WCA-383-APC-5B</strain>
    </source>
</reference>
<gene>
    <name evidence="4" type="ORF">FYJ33_14195</name>
</gene>
<dbReference type="RefSeq" id="WP_154532436.1">
    <property type="nucleotide sequence ID" value="NZ_JAQXTV010000160.1"/>
</dbReference>
<dbReference type="InterPro" id="IPR041802">
    <property type="entry name" value="MPP_YfcE"/>
</dbReference>
<dbReference type="Pfam" id="PF12850">
    <property type="entry name" value="Metallophos_2"/>
    <property type="match status" value="1"/>
</dbReference>
<keyword evidence="5" id="KW-1185">Reference proteome</keyword>
<dbReference type="GO" id="GO:0046872">
    <property type="term" value="F:metal ion binding"/>
    <property type="evidence" value="ECO:0007669"/>
    <property type="project" value="UniProtKB-KW"/>
</dbReference>
<evidence type="ECO:0000313" key="4">
    <source>
        <dbReference type="EMBL" id="MSR92488.1"/>
    </source>
</evidence>
<dbReference type="PANTHER" id="PTHR11124">
    <property type="entry name" value="VACUOLAR SORTING PROTEIN VPS29"/>
    <property type="match status" value="1"/>
</dbReference>